<evidence type="ECO:0000313" key="2">
    <source>
        <dbReference type="Proteomes" id="UP000198500"/>
    </source>
</evidence>
<dbReference type="Proteomes" id="UP000198500">
    <property type="component" value="Unassembled WGS sequence"/>
</dbReference>
<name>A0A1H3EL94_9GAMM</name>
<dbReference type="EMBL" id="FNNI01000007">
    <property type="protein sequence ID" value="SDX79563.1"/>
    <property type="molecule type" value="Genomic_DNA"/>
</dbReference>
<evidence type="ECO:0000313" key="1">
    <source>
        <dbReference type="EMBL" id="SDX79563.1"/>
    </source>
</evidence>
<dbReference type="RefSeq" id="WP_175529853.1">
    <property type="nucleotide sequence ID" value="NZ_BMXH01000006.1"/>
</dbReference>
<reference evidence="1 2" key="1">
    <citation type="submission" date="2016-10" db="EMBL/GenBank/DDBJ databases">
        <authorList>
            <person name="de Groot N.N."/>
        </authorList>
    </citation>
    <scope>NUCLEOTIDE SEQUENCE [LARGE SCALE GENOMIC DNA]</scope>
    <source>
        <strain evidence="1 2">DSM 19219</strain>
    </source>
</reference>
<organism evidence="1 2">
    <name type="scientific">Aidingimonas halophila</name>
    <dbReference type="NCBI Taxonomy" id="574349"/>
    <lineage>
        <taxon>Bacteria</taxon>
        <taxon>Pseudomonadati</taxon>
        <taxon>Pseudomonadota</taxon>
        <taxon>Gammaproteobacteria</taxon>
        <taxon>Oceanospirillales</taxon>
        <taxon>Halomonadaceae</taxon>
        <taxon>Aidingimonas</taxon>
    </lineage>
</organism>
<accession>A0A1H3EL94</accession>
<sequence>MARLRDATAGRIPACLTEALTRPDLTGHDARVTMQIRDADDPIVTAAPQ</sequence>
<dbReference type="AlphaFoldDB" id="A0A1H3EL94"/>
<gene>
    <name evidence="1" type="ORF">SAMN05443545_107170</name>
</gene>
<dbReference type="STRING" id="574349.SAMN05443545_107170"/>
<protein>
    <submittedName>
        <fullName evidence="1">Uncharacterized protein</fullName>
    </submittedName>
</protein>
<proteinExistence type="predicted"/>
<keyword evidence="2" id="KW-1185">Reference proteome</keyword>